<dbReference type="EMBL" id="VIEB01000380">
    <property type="protein sequence ID" value="TQD92897.1"/>
    <property type="molecule type" value="Genomic_DNA"/>
</dbReference>
<organism evidence="1 2">
    <name type="scientific">Malus baccata</name>
    <name type="common">Siberian crab apple</name>
    <name type="synonym">Pyrus baccata</name>
    <dbReference type="NCBI Taxonomy" id="106549"/>
    <lineage>
        <taxon>Eukaryota</taxon>
        <taxon>Viridiplantae</taxon>
        <taxon>Streptophyta</taxon>
        <taxon>Embryophyta</taxon>
        <taxon>Tracheophyta</taxon>
        <taxon>Spermatophyta</taxon>
        <taxon>Magnoliopsida</taxon>
        <taxon>eudicotyledons</taxon>
        <taxon>Gunneridae</taxon>
        <taxon>Pentapetalae</taxon>
        <taxon>rosids</taxon>
        <taxon>fabids</taxon>
        <taxon>Rosales</taxon>
        <taxon>Rosaceae</taxon>
        <taxon>Amygdaloideae</taxon>
        <taxon>Maleae</taxon>
        <taxon>Malus</taxon>
    </lineage>
</organism>
<evidence type="ECO:0008006" key="3">
    <source>
        <dbReference type="Google" id="ProtNLM"/>
    </source>
</evidence>
<dbReference type="PANTHER" id="PTHR11439">
    <property type="entry name" value="GAG-POL-RELATED RETROTRANSPOSON"/>
    <property type="match status" value="1"/>
</dbReference>
<sequence length="139" mass="16056">MKDLGLLHYFLGLQIDYHPQGLFVHQSKYVQDLLQKTDMVQCKSCTTPCHPNQKLLNQGSPLYSDPTHYRNIVGALQYLTFTRPDIAYSVNQVCQFMHTPLDSHFVAVKRILRYLRGTIDWGVCFRPGSFDIRAYTDAD</sequence>
<comment type="caution">
    <text evidence="1">The sequence shown here is derived from an EMBL/GenBank/DDBJ whole genome shotgun (WGS) entry which is preliminary data.</text>
</comment>
<dbReference type="Proteomes" id="UP000315295">
    <property type="component" value="Unassembled WGS sequence"/>
</dbReference>
<gene>
    <name evidence="1" type="ORF">C1H46_021377</name>
</gene>
<evidence type="ECO:0000313" key="2">
    <source>
        <dbReference type="Proteomes" id="UP000315295"/>
    </source>
</evidence>
<evidence type="ECO:0000313" key="1">
    <source>
        <dbReference type="EMBL" id="TQD92897.1"/>
    </source>
</evidence>
<reference evidence="1 2" key="1">
    <citation type="journal article" date="2019" name="G3 (Bethesda)">
        <title>Sequencing of a Wild Apple (Malus baccata) Genome Unravels the Differences Between Cultivated and Wild Apple Species Regarding Disease Resistance and Cold Tolerance.</title>
        <authorList>
            <person name="Chen X."/>
        </authorList>
    </citation>
    <scope>NUCLEOTIDE SEQUENCE [LARGE SCALE GENOMIC DNA]</scope>
    <source>
        <strain evidence="2">cv. Shandingzi</strain>
        <tissue evidence="1">Leaves</tissue>
    </source>
</reference>
<dbReference type="AlphaFoldDB" id="A0A540M2B7"/>
<name>A0A540M2B7_MALBA</name>
<protein>
    <recommendedName>
        <fullName evidence="3">Reverse transcriptase Ty1/copia-type domain-containing protein</fullName>
    </recommendedName>
</protein>
<dbReference type="PANTHER" id="PTHR11439:SF455">
    <property type="entry name" value="RLK (RECEPTOR-LIKE PROTEIN KINASE) 8, PUTATIVE-RELATED"/>
    <property type="match status" value="1"/>
</dbReference>
<keyword evidence="2" id="KW-1185">Reference proteome</keyword>
<proteinExistence type="predicted"/>
<accession>A0A540M2B7</accession>
<dbReference type="STRING" id="106549.A0A540M2B7"/>